<dbReference type="InterPro" id="IPR012337">
    <property type="entry name" value="RNaseH-like_sf"/>
</dbReference>
<dbReference type="CDD" id="cd01647">
    <property type="entry name" value="RT_LTR"/>
    <property type="match status" value="1"/>
</dbReference>
<dbReference type="EMBL" id="JBBPBM010000012">
    <property type="protein sequence ID" value="KAK8562410.1"/>
    <property type="molecule type" value="Genomic_DNA"/>
</dbReference>
<evidence type="ECO:0000259" key="7">
    <source>
        <dbReference type="PROSITE" id="PS50879"/>
    </source>
</evidence>
<accession>A0ABR2EK92</accession>
<dbReference type="CDD" id="cd09279">
    <property type="entry name" value="RNase_HI_like"/>
    <property type="match status" value="1"/>
</dbReference>
<dbReference type="Proteomes" id="UP001472677">
    <property type="component" value="Unassembled WGS sequence"/>
</dbReference>
<evidence type="ECO:0000256" key="6">
    <source>
        <dbReference type="ARBA" id="ARBA00022918"/>
    </source>
</evidence>
<dbReference type="Gene3D" id="3.10.10.10">
    <property type="entry name" value="HIV Type 1 Reverse Transcriptase, subunit A, domain 1"/>
    <property type="match status" value="1"/>
</dbReference>
<dbReference type="Pfam" id="PF00078">
    <property type="entry name" value="RVT_1"/>
    <property type="match status" value="1"/>
</dbReference>
<dbReference type="Pfam" id="PF17917">
    <property type="entry name" value="RT_RNaseH"/>
    <property type="match status" value="1"/>
</dbReference>
<dbReference type="PROSITE" id="PS50879">
    <property type="entry name" value="RNASE_H_1"/>
    <property type="match status" value="1"/>
</dbReference>
<evidence type="ECO:0000313" key="9">
    <source>
        <dbReference type="Proteomes" id="UP001472677"/>
    </source>
</evidence>
<evidence type="ECO:0000256" key="2">
    <source>
        <dbReference type="ARBA" id="ARBA00022695"/>
    </source>
</evidence>
<dbReference type="InterPro" id="IPR041373">
    <property type="entry name" value="RT_RNaseH"/>
</dbReference>
<dbReference type="InterPro" id="IPR002156">
    <property type="entry name" value="RNaseH_domain"/>
</dbReference>
<evidence type="ECO:0000256" key="3">
    <source>
        <dbReference type="ARBA" id="ARBA00022722"/>
    </source>
</evidence>
<evidence type="ECO:0000313" key="8">
    <source>
        <dbReference type="EMBL" id="KAK8562410.1"/>
    </source>
</evidence>
<evidence type="ECO:0000256" key="5">
    <source>
        <dbReference type="ARBA" id="ARBA00022801"/>
    </source>
</evidence>
<dbReference type="Gene3D" id="3.30.70.270">
    <property type="match status" value="1"/>
</dbReference>
<protein>
    <recommendedName>
        <fullName evidence="7">RNase H type-1 domain-containing protein</fullName>
    </recommendedName>
</protein>
<dbReference type="InterPro" id="IPR043502">
    <property type="entry name" value="DNA/RNA_pol_sf"/>
</dbReference>
<sequence>MCVDYRDLNKSSPKDNFPLPHINTLVDNTAGHSWFSFMDGFSGYNQIRMHPEDMEKTTFITMWGTFCYKVMHFGLKNSGATYQRAMMTLFHDMMHKEIEVYVDDMIAKSQTEEEHVQNLRKLFLRLRKYRLRLNPVKCTFVITSGKLLGFIVSRKGIEIDPDKVGPYGTSRHHKRKKRSEDSWEGVWDDECQIAFEKIKRYLTDPPVIVAPTPGRPLILYLTVYEESMGCALGKHDESGRKEKAIYYLSKKFTSCETRYPQIQKLCCALISATKRLRQYMLYHTTWLISKLDPLKFLMEAPPLTGRTARWQMLLSEFDIVYVSQKAVKGSAIADFLASRTSVGYEPLNFDFPDEGLMCVMEGEEGSLGPRSWRLYFDGTSNALGRGIGAVLISPENIHDPFTSRLEFISTNNMAEFEACVLGLRAAIERNIKELQVFGDSSIVIYQLRGEWEARDSKLIKYYDLVQKLNKNFEKISFNYLSREENRMADALATLVAAFEANIGGGMRPIEMKSLEVPAHCYNLKEEADVHPCQLRIGWGNLVQKRERPGAPKMR</sequence>
<evidence type="ECO:0000256" key="4">
    <source>
        <dbReference type="ARBA" id="ARBA00022759"/>
    </source>
</evidence>
<dbReference type="Gene3D" id="3.30.420.10">
    <property type="entry name" value="Ribonuclease H-like superfamily/Ribonuclease H"/>
    <property type="match status" value="1"/>
</dbReference>
<organism evidence="8 9">
    <name type="scientific">Hibiscus sabdariffa</name>
    <name type="common">roselle</name>
    <dbReference type="NCBI Taxonomy" id="183260"/>
    <lineage>
        <taxon>Eukaryota</taxon>
        <taxon>Viridiplantae</taxon>
        <taxon>Streptophyta</taxon>
        <taxon>Embryophyta</taxon>
        <taxon>Tracheophyta</taxon>
        <taxon>Spermatophyta</taxon>
        <taxon>Magnoliopsida</taxon>
        <taxon>eudicotyledons</taxon>
        <taxon>Gunneridae</taxon>
        <taxon>Pentapetalae</taxon>
        <taxon>rosids</taxon>
        <taxon>malvids</taxon>
        <taxon>Malvales</taxon>
        <taxon>Malvaceae</taxon>
        <taxon>Malvoideae</taxon>
        <taxon>Hibiscus</taxon>
    </lineage>
</organism>
<keyword evidence="9" id="KW-1185">Reference proteome</keyword>
<keyword evidence="6" id="KW-0695">RNA-directed DNA polymerase</keyword>
<evidence type="ECO:0000256" key="1">
    <source>
        <dbReference type="ARBA" id="ARBA00022679"/>
    </source>
</evidence>
<keyword evidence="4" id="KW-0255">Endonuclease</keyword>
<proteinExistence type="predicted"/>
<dbReference type="SUPFAM" id="SSF53098">
    <property type="entry name" value="Ribonuclease H-like"/>
    <property type="match status" value="1"/>
</dbReference>
<dbReference type="SUPFAM" id="SSF56672">
    <property type="entry name" value="DNA/RNA polymerases"/>
    <property type="match status" value="1"/>
</dbReference>
<dbReference type="PANTHER" id="PTHR48475:SF1">
    <property type="entry name" value="RNASE H TYPE-1 DOMAIN-CONTAINING PROTEIN"/>
    <property type="match status" value="1"/>
</dbReference>
<gene>
    <name evidence="8" type="ORF">V6N12_010491</name>
</gene>
<dbReference type="InterPro" id="IPR043128">
    <property type="entry name" value="Rev_trsase/Diguanyl_cyclase"/>
</dbReference>
<keyword evidence="3" id="KW-0540">Nuclease</keyword>
<comment type="caution">
    <text evidence="8">The sequence shown here is derived from an EMBL/GenBank/DDBJ whole genome shotgun (WGS) entry which is preliminary data.</text>
</comment>
<keyword evidence="2" id="KW-0548">Nucleotidyltransferase</keyword>
<keyword evidence="1" id="KW-0808">Transferase</keyword>
<dbReference type="Pfam" id="PF13456">
    <property type="entry name" value="RVT_3"/>
    <property type="match status" value="1"/>
</dbReference>
<dbReference type="PANTHER" id="PTHR48475">
    <property type="entry name" value="RIBONUCLEASE H"/>
    <property type="match status" value="1"/>
</dbReference>
<dbReference type="InterPro" id="IPR000477">
    <property type="entry name" value="RT_dom"/>
</dbReference>
<dbReference type="InterPro" id="IPR036397">
    <property type="entry name" value="RNaseH_sf"/>
</dbReference>
<name>A0ABR2EK92_9ROSI</name>
<keyword evidence="5" id="KW-0378">Hydrolase</keyword>
<feature type="domain" description="RNase H type-1" evidence="7">
    <location>
        <begin position="368"/>
        <end position="497"/>
    </location>
</feature>
<reference evidence="8 9" key="1">
    <citation type="journal article" date="2024" name="G3 (Bethesda)">
        <title>Genome assembly of Hibiscus sabdariffa L. provides insights into metabolisms of medicinal natural products.</title>
        <authorList>
            <person name="Kim T."/>
        </authorList>
    </citation>
    <scope>NUCLEOTIDE SEQUENCE [LARGE SCALE GENOMIC DNA]</scope>
    <source>
        <strain evidence="8">TK-2024</strain>
        <tissue evidence="8">Old leaves</tissue>
    </source>
</reference>